<evidence type="ECO:0000256" key="2">
    <source>
        <dbReference type="ARBA" id="ARBA00022643"/>
    </source>
</evidence>
<dbReference type="PANTHER" id="PTHR43278">
    <property type="entry name" value="NAD(P)H-DEPENDENT FMN-CONTAINING OXIDOREDUCTASE YWQN-RELATED"/>
    <property type="match status" value="1"/>
</dbReference>
<protein>
    <submittedName>
        <fullName evidence="4">Flavodoxin family protein</fullName>
    </submittedName>
</protein>
<reference evidence="5" key="1">
    <citation type="journal article" date="2019" name="Int. J. Syst. Evol. Microbiol.">
        <title>The Global Catalogue of Microorganisms (GCM) 10K type strain sequencing project: providing services to taxonomists for standard genome sequencing and annotation.</title>
        <authorList>
            <consortium name="The Broad Institute Genomics Platform"/>
            <consortium name="The Broad Institute Genome Sequencing Center for Infectious Disease"/>
            <person name="Wu L."/>
            <person name="Ma J."/>
        </authorList>
    </citation>
    <scope>NUCLEOTIDE SEQUENCE [LARGE SCALE GENOMIC DNA]</scope>
    <source>
        <strain evidence="5">KCTC 23984</strain>
    </source>
</reference>
<keyword evidence="1" id="KW-0285">Flavoprotein</keyword>
<sequence length="174" mass="20083">MDNKPAVIIGSARRDSDTKKLVEVLFPESDVKVLDLLDYKLDAYNYSGAYSTEDQFLQIVEELLPHQQLIFATPVYWYSMSGLLKTFFDRLTDLVTVQKTIGRKLAGKETFMVAVGAENELPLGFEKPFELTSDYFDMTYRKGYYCQTKEIHIPTEGRALFLKEIKRTQKILKT</sequence>
<dbReference type="SUPFAM" id="SSF52218">
    <property type="entry name" value="Flavoproteins"/>
    <property type="match status" value="1"/>
</dbReference>
<comment type="caution">
    <text evidence="4">The sequence shown here is derived from an EMBL/GenBank/DDBJ whole genome shotgun (WGS) entry which is preliminary data.</text>
</comment>
<dbReference type="EMBL" id="JBHUOX010000001">
    <property type="protein sequence ID" value="MFD2999096.1"/>
    <property type="molecule type" value="Genomic_DNA"/>
</dbReference>
<evidence type="ECO:0000313" key="5">
    <source>
        <dbReference type="Proteomes" id="UP001597641"/>
    </source>
</evidence>
<dbReference type="InterPro" id="IPR005025">
    <property type="entry name" value="FMN_Rdtase-like_dom"/>
</dbReference>
<keyword evidence="2" id="KW-0288">FMN</keyword>
<dbReference type="InterPro" id="IPR051796">
    <property type="entry name" value="ISF_SsuE-like"/>
</dbReference>
<gene>
    <name evidence="4" type="ORF">ACFS7Z_01890</name>
</gene>
<evidence type="ECO:0000256" key="1">
    <source>
        <dbReference type="ARBA" id="ARBA00022630"/>
    </source>
</evidence>
<organism evidence="4 5">
    <name type="scientific">Pontibacter toksunensis</name>
    <dbReference type="NCBI Taxonomy" id="1332631"/>
    <lineage>
        <taxon>Bacteria</taxon>
        <taxon>Pseudomonadati</taxon>
        <taxon>Bacteroidota</taxon>
        <taxon>Cytophagia</taxon>
        <taxon>Cytophagales</taxon>
        <taxon>Hymenobacteraceae</taxon>
        <taxon>Pontibacter</taxon>
    </lineage>
</organism>
<dbReference type="Pfam" id="PF03358">
    <property type="entry name" value="FMN_red"/>
    <property type="match status" value="1"/>
</dbReference>
<dbReference type="RefSeq" id="WP_377480027.1">
    <property type="nucleotide sequence ID" value="NZ_JBHUOX010000001.1"/>
</dbReference>
<feature type="domain" description="NADPH-dependent FMN reductase-like" evidence="3">
    <location>
        <begin position="6"/>
        <end position="117"/>
    </location>
</feature>
<accession>A0ABW6BPE2</accession>
<dbReference type="Proteomes" id="UP001597641">
    <property type="component" value="Unassembled WGS sequence"/>
</dbReference>
<keyword evidence="5" id="KW-1185">Reference proteome</keyword>
<evidence type="ECO:0000259" key="3">
    <source>
        <dbReference type="Pfam" id="PF03358"/>
    </source>
</evidence>
<proteinExistence type="predicted"/>
<evidence type="ECO:0000313" key="4">
    <source>
        <dbReference type="EMBL" id="MFD2999096.1"/>
    </source>
</evidence>
<name>A0ABW6BPE2_9BACT</name>
<dbReference type="Gene3D" id="3.40.50.360">
    <property type="match status" value="1"/>
</dbReference>
<dbReference type="InterPro" id="IPR029039">
    <property type="entry name" value="Flavoprotein-like_sf"/>
</dbReference>
<dbReference type="PANTHER" id="PTHR43278:SF4">
    <property type="entry name" value="NAD(P)H-DEPENDENT FMN-CONTAINING OXIDOREDUCTASE YWQN-RELATED"/>
    <property type="match status" value="1"/>
</dbReference>